<feature type="binding site" description="covalent" evidence="7">
    <location>
        <position position="141"/>
    </location>
    <ligand>
        <name>heme c</name>
        <dbReference type="ChEBI" id="CHEBI:61717"/>
    </ligand>
</feature>
<feature type="binding site" description="axial binding residue" evidence="6">
    <location>
        <position position="142"/>
    </location>
    <ligand>
        <name>heme c</name>
        <dbReference type="ChEBI" id="CHEBI:61717"/>
    </ligand>
    <ligandPart>
        <name>Fe</name>
        <dbReference type="ChEBI" id="CHEBI:18248"/>
    </ligandPart>
</feature>
<feature type="binding site" description="covalent" evidence="7">
    <location>
        <position position="138"/>
    </location>
    <ligand>
        <name>heme c</name>
        <dbReference type="ChEBI" id="CHEBI:61717"/>
    </ligand>
</feature>
<dbReference type="InterPro" id="IPR012127">
    <property type="entry name" value="Cyt_c_prime"/>
</dbReference>
<accession>A0A1I5ZDZ3</accession>
<evidence type="ECO:0000256" key="2">
    <source>
        <dbReference type="ARBA" id="ARBA00022617"/>
    </source>
</evidence>
<dbReference type="GO" id="GO:0022900">
    <property type="term" value="P:electron transport chain"/>
    <property type="evidence" value="ECO:0007669"/>
    <property type="project" value="InterPro"/>
</dbReference>
<evidence type="ECO:0000256" key="3">
    <source>
        <dbReference type="ARBA" id="ARBA00022723"/>
    </source>
</evidence>
<dbReference type="GO" id="GO:0009055">
    <property type="term" value="F:electron transfer activity"/>
    <property type="evidence" value="ECO:0007669"/>
    <property type="project" value="InterPro"/>
</dbReference>
<name>A0A1I5ZDZ3_9RHOB</name>
<evidence type="ECO:0000313" key="10">
    <source>
        <dbReference type="Proteomes" id="UP000243106"/>
    </source>
</evidence>
<reference evidence="10" key="1">
    <citation type="submission" date="2016-10" db="EMBL/GenBank/DDBJ databases">
        <authorList>
            <person name="Varghese N."/>
            <person name="Submissions S."/>
        </authorList>
    </citation>
    <scope>NUCLEOTIDE SEQUENCE [LARGE SCALE GENOMIC DNA]</scope>
    <source>
        <strain evidence="10">JCM 10271</strain>
    </source>
</reference>
<evidence type="ECO:0000256" key="6">
    <source>
        <dbReference type="PIRSR" id="PIRSR000027-1"/>
    </source>
</evidence>
<dbReference type="SUPFAM" id="SSF47175">
    <property type="entry name" value="Cytochromes"/>
    <property type="match status" value="1"/>
</dbReference>
<sequence length="150" mass="15710">MKTFVVAAAIAALAVPAVAQEFDGQLKARQGQFRILAINLGILGDMAKGETEYDAEAAQASADSIHAVSMINQGPLWPEGSSEADLDGTRAKVEIWENFDDFASKWSDLSAPATNLQEVAATGQEALGPALGQLGNACSACHDEYRASAN</sequence>
<evidence type="ECO:0000256" key="8">
    <source>
        <dbReference type="SAM" id="SignalP"/>
    </source>
</evidence>
<dbReference type="PROSITE" id="PS51009">
    <property type="entry name" value="CYTCII"/>
    <property type="match status" value="1"/>
</dbReference>
<protein>
    <submittedName>
        <fullName evidence="9">Cytochrome c556</fullName>
    </submittedName>
</protein>
<feature type="chain" id="PRO_5017328796" evidence="8">
    <location>
        <begin position="20"/>
        <end position="150"/>
    </location>
</feature>
<evidence type="ECO:0000256" key="1">
    <source>
        <dbReference type="ARBA" id="ARBA00022448"/>
    </source>
</evidence>
<keyword evidence="8" id="KW-0732">Signal</keyword>
<feature type="signal peptide" evidence="8">
    <location>
        <begin position="1"/>
        <end position="19"/>
    </location>
</feature>
<proteinExistence type="predicted"/>
<organism evidence="9 10">
    <name type="scientific">Roseivivax halotolerans</name>
    <dbReference type="NCBI Taxonomy" id="93684"/>
    <lineage>
        <taxon>Bacteria</taxon>
        <taxon>Pseudomonadati</taxon>
        <taxon>Pseudomonadota</taxon>
        <taxon>Alphaproteobacteria</taxon>
        <taxon>Rhodobacterales</taxon>
        <taxon>Roseobacteraceae</taxon>
        <taxon>Roseivivax</taxon>
    </lineage>
</organism>
<dbReference type="InterPro" id="IPR002321">
    <property type="entry name" value="Cyt_c_II"/>
</dbReference>
<dbReference type="GO" id="GO:0020037">
    <property type="term" value="F:heme binding"/>
    <property type="evidence" value="ECO:0007669"/>
    <property type="project" value="InterPro"/>
</dbReference>
<dbReference type="EMBL" id="FOXV01000009">
    <property type="protein sequence ID" value="SFQ54709.1"/>
    <property type="molecule type" value="Genomic_DNA"/>
</dbReference>
<keyword evidence="2 7" id="KW-0349">Heme</keyword>
<keyword evidence="10" id="KW-1185">Reference proteome</keyword>
<evidence type="ECO:0000256" key="4">
    <source>
        <dbReference type="ARBA" id="ARBA00022982"/>
    </source>
</evidence>
<dbReference type="STRING" id="93684.SAMN05421853_10976"/>
<dbReference type="GO" id="GO:0005506">
    <property type="term" value="F:iron ion binding"/>
    <property type="evidence" value="ECO:0007669"/>
    <property type="project" value="InterPro"/>
</dbReference>
<dbReference type="GO" id="GO:0042597">
    <property type="term" value="C:periplasmic space"/>
    <property type="evidence" value="ECO:0007669"/>
    <property type="project" value="InterPro"/>
</dbReference>
<evidence type="ECO:0000313" key="9">
    <source>
        <dbReference type="EMBL" id="SFQ54709.1"/>
    </source>
</evidence>
<keyword evidence="5 6" id="KW-0408">Iron</keyword>
<keyword evidence="3 6" id="KW-0479">Metal-binding</keyword>
<evidence type="ECO:0000256" key="5">
    <source>
        <dbReference type="ARBA" id="ARBA00023004"/>
    </source>
</evidence>
<keyword evidence="1" id="KW-0813">Transport</keyword>
<dbReference type="AlphaFoldDB" id="A0A1I5ZDZ3"/>
<dbReference type="Pfam" id="PF01322">
    <property type="entry name" value="Cytochrom_C_2"/>
    <property type="match status" value="1"/>
</dbReference>
<dbReference type="InterPro" id="IPR010980">
    <property type="entry name" value="Cyt_c/b562"/>
</dbReference>
<evidence type="ECO:0000256" key="7">
    <source>
        <dbReference type="PIRSR" id="PIRSR000027-2"/>
    </source>
</evidence>
<comment type="PTM">
    <text evidence="7">Binds 1 heme group per subunit.</text>
</comment>
<keyword evidence="4" id="KW-0249">Electron transport</keyword>
<dbReference type="Gene3D" id="1.20.120.10">
    <property type="entry name" value="Cytochrome c/b562"/>
    <property type="match status" value="1"/>
</dbReference>
<dbReference type="Proteomes" id="UP000243106">
    <property type="component" value="Unassembled WGS sequence"/>
</dbReference>
<dbReference type="RefSeq" id="WP_093013150.1">
    <property type="nucleotide sequence ID" value="NZ_FOXV01000009.1"/>
</dbReference>
<dbReference type="PIRSF" id="PIRSF000027">
    <property type="entry name" value="Cytc_c_prime"/>
    <property type="match status" value="1"/>
</dbReference>
<gene>
    <name evidence="9" type="ORF">SAMN05421853_10976</name>
</gene>